<dbReference type="PANTHER" id="PTHR33974:SF2">
    <property type="entry name" value="VASCULAR-RELATED UNKNOWN PROTEIN 1"/>
    <property type="match status" value="1"/>
</dbReference>
<evidence type="ECO:0000313" key="2">
    <source>
        <dbReference type="Proteomes" id="UP000228380"/>
    </source>
</evidence>
<dbReference type="PANTHER" id="PTHR33974">
    <property type="entry name" value="VASCULAR-RELATED UNKNOWN PROTEIN 1-RELATED"/>
    <property type="match status" value="1"/>
</dbReference>
<evidence type="ECO:0000256" key="1">
    <source>
        <dbReference type="SAM" id="MobiDB-lite"/>
    </source>
</evidence>
<protein>
    <submittedName>
        <fullName evidence="3">Uncharacterized protein</fullName>
    </submittedName>
</protein>
<proteinExistence type="predicted"/>
<feature type="region of interest" description="Disordered" evidence="1">
    <location>
        <begin position="91"/>
        <end position="128"/>
    </location>
</feature>
<dbReference type="Proteomes" id="UP000228380">
    <property type="component" value="Unplaced"/>
</dbReference>
<dbReference type="InterPro" id="IPR039280">
    <property type="entry name" value="VUP"/>
</dbReference>
<feature type="region of interest" description="Disordered" evidence="1">
    <location>
        <begin position="1"/>
        <end position="25"/>
    </location>
</feature>
<gene>
    <name evidence="3" type="primary">LOC103700641</name>
</gene>
<dbReference type="GeneID" id="103700641"/>
<accession>A0A8B8ZGP5</accession>
<keyword evidence="2" id="KW-1185">Reference proteome</keyword>
<dbReference type="OrthoDB" id="779856at2759"/>
<name>A0A8B8ZGP5_PHODC</name>
<organism evidence="2 3">
    <name type="scientific">Phoenix dactylifera</name>
    <name type="common">Date palm</name>
    <dbReference type="NCBI Taxonomy" id="42345"/>
    <lineage>
        <taxon>Eukaryota</taxon>
        <taxon>Viridiplantae</taxon>
        <taxon>Streptophyta</taxon>
        <taxon>Embryophyta</taxon>
        <taxon>Tracheophyta</taxon>
        <taxon>Spermatophyta</taxon>
        <taxon>Magnoliopsida</taxon>
        <taxon>Liliopsida</taxon>
        <taxon>Arecaceae</taxon>
        <taxon>Coryphoideae</taxon>
        <taxon>Phoeniceae</taxon>
        <taxon>Phoenix</taxon>
    </lineage>
</organism>
<dbReference type="RefSeq" id="XP_038972467.1">
    <property type="nucleotide sequence ID" value="XM_039116539.1"/>
</dbReference>
<sequence>MEDPGHSSMGKSHCSKEGTPLSEESGWTSYLEDFLASQKKEGSTSTGFSPNIGGGSSMVSDAASYVAWKPPAHAEPSKGCKKLSFKKRKAKVTLGDDPLEDTASSPLNSPKRKSLGSANCGEPRGEEIDEMNFSEKKFEGSEMRKKGLCWDPLSMLLDYLR</sequence>
<evidence type="ECO:0000313" key="3">
    <source>
        <dbReference type="RefSeq" id="XP_038972467.1"/>
    </source>
</evidence>
<dbReference type="AlphaFoldDB" id="A0A8B8ZGP5"/>
<dbReference type="GO" id="GO:0010089">
    <property type="term" value="P:xylem development"/>
    <property type="evidence" value="ECO:0007669"/>
    <property type="project" value="InterPro"/>
</dbReference>
<reference evidence="3" key="1">
    <citation type="submission" date="2025-08" db="UniProtKB">
        <authorList>
            <consortium name="RefSeq"/>
        </authorList>
    </citation>
    <scope>IDENTIFICATION</scope>
    <source>
        <tissue evidence="3">Young leaves</tissue>
    </source>
</reference>